<evidence type="ECO:0000313" key="3">
    <source>
        <dbReference type="EMBL" id="TVT94648.1"/>
    </source>
</evidence>
<dbReference type="AlphaFoldDB" id="A0A558GA54"/>
<feature type="region of interest" description="Disordered" evidence="1">
    <location>
        <begin position="59"/>
        <end position="79"/>
    </location>
</feature>
<dbReference type="EMBL" id="CP048738">
    <property type="protein sequence ID" value="QIB78815.1"/>
    <property type="molecule type" value="Genomic_DNA"/>
</dbReference>
<sequence length="305" mass="34521">MTDELREFVYLDSMSVNSLLASQYMAVPETVRDVSEDIEGDDSQKGLSGSIGFQGIGSIGGNWKSGDSEQSRRMSETEQRINDQYRFSMLYKTLKESDQLTNLSEAKATDTTSLELSQGQVVKVTGNCETDPLYRLLSAISLMMRFTKAEQMPQDEFDTNDLDDITLDDGNSIFALWKEILHGEQIGLKIDPDGFRYPVIMSVGIENMWVNPEREFLGAQNYTVVGRVTQVNSGNEAWDFIDLLKIFRSVFSDESVDKFRDSITEVGEKLNQSDNGEFQIDVEINREDYVVEEPAVIIDPIAIYW</sequence>
<accession>A0A6C0UTI1</accession>
<dbReference type="EMBL" id="VMTR01000068">
    <property type="protein sequence ID" value="TVT94648.1"/>
    <property type="molecule type" value="Genomic_DNA"/>
</dbReference>
<dbReference type="Pfam" id="PF19952">
    <property type="entry name" value="DUF6414"/>
    <property type="match status" value="1"/>
</dbReference>
<name>A0A558GA54_HALVO</name>
<proteinExistence type="predicted"/>
<feature type="compositionally biased region" description="Basic and acidic residues" evidence="1">
    <location>
        <begin position="66"/>
        <end position="79"/>
    </location>
</feature>
<reference evidence="2 5" key="2">
    <citation type="submission" date="2020-02" db="EMBL/GenBank/DDBJ databases">
        <title>Whole genome sequence of Haloferax alexandrinus pws1.</title>
        <authorList>
            <person name="Verma D.K."/>
            <person name="Gopal K."/>
            <person name="Prasad E.S."/>
        </authorList>
    </citation>
    <scope>NUCLEOTIDE SEQUENCE [LARGE SCALE GENOMIC DNA]</scope>
    <source>
        <strain evidence="5">wsp1</strain>
        <strain evidence="2">Wsp1</strain>
    </source>
</reference>
<evidence type="ECO:0000313" key="2">
    <source>
        <dbReference type="EMBL" id="QIB78815.1"/>
    </source>
</evidence>
<dbReference type="Proteomes" id="UP000320212">
    <property type="component" value="Unassembled WGS sequence"/>
</dbReference>
<dbReference type="Proteomes" id="UP000465667">
    <property type="component" value="Chromosome"/>
</dbReference>
<organism evidence="3 4">
    <name type="scientific">Haloferax volcanii</name>
    <name type="common">Halobacterium volcanii</name>
    <dbReference type="NCBI Taxonomy" id="2246"/>
    <lineage>
        <taxon>Archaea</taxon>
        <taxon>Methanobacteriati</taxon>
        <taxon>Methanobacteriota</taxon>
        <taxon>Stenosarchaea group</taxon>
        <taxon>Halobacteria</taxon>
        <taxon>Halobacteriales</taxon>
        <taxon>Haloferacaceae</taxon>
        <taxon>Haloferax</taxon>
    </lineage>
</organism>
<reference evidence="3 4" key="1">
    <citation type="submission" date="2019-07" db="EMBL/GenBank/DDBJ databases">
        <title>Draft genome sequence of Haloferax volcanii SS0101, isolated from salt farm in Samut Sakhon, Thailand.</title>
        <authorList>
            <person name="Wanthongcharoen S."/>
            <person name="Yamprayoonswat W."/>
            <person name="Ruangsuj P."/>
            <person name="Thongpramul N."/>
            <person name="Jumpathong W."/>
            <person name="Sittihan S."/>
            <person name="Kanjanavas P."/>
            <person name="Yasawong M."/>
        </authorList>
    </citation>
    <scope>NUCLEOTIDE SEQUENCE [LARGE SCALE GENOMIC DNA]</scope>
    <source>
        <strain evidence="3 4">SS0101</strain>
    </source>
</reference>
<evidence type="ECO:0000313" key="5">
    <source>
        <dbReference type="Proteomes" id="UP000465667"/>
    </source>
</evidence>
<dbReference type="GeneID" id="44084137"/>
<evidence type="ECO:0000313" key="4">
    <source>
        <dbReference type="Proteomes" id="UP000320212"/>
    </source>
</evidence>
<dbReference type="RefSeq" id="WP_144858782.1">
    <property type="nucleotide sequence ID" value="NZ_CP048738.1"/>
</dbReference>
<dbReference type="InterPro" id="IPR045633">
    <property type="entry name" value="DUF6414"/>
</dbReference>
<gene>
    <name evidence="3" type="ORF">FQA18_10720</name>
    <name evidence="2" type="ORF">G3A49_11970</name>
</gene>
<evidence type="ECO:0000256" key="1">
    <source>
        <dbReference type="SAM" id="MobiDB-lite"/>
    </source>
</evidence>
<accession>A0A558GA54</accession>
<dbReference type="KEGG" id="hale:G3A49_11970"/>
<protein>
    <submittedName>
        <fullName evidence="3">Uncharacterized protein</fullName>
    </submittedName>
</protein>